<gene>
    <name evidence="2" type="ORF">FCM35_KLT10099</name>
</gene>
<dbReference type="Pfam" id="PF00407">
    <property type="entry name" value="Bet_v_1"/>
    <property type="match status" value="1"/>
</dbReference>
<dbReference type="AlphaFoldDB" id="A0A833R2G9"/>
<organism evidence="2 3">
    <name type="scientific">Carex littledalei</name>
    <dbReference type="NCBI Taxonomy" id="544730"/>
    <lineage>
        <taxon>Eukaryota</taxon>
        <taxon>Viridiplantae</taxon>
        <taxon>Streptophyta</taxon>
        <taxon>Embryophyta</taxon>
        <taxon>Tracheophyta</taxon>
        <taxon>Spermatophyta</taxon>
        <taxon>Magnoliopsida</taxon>
        <taxon>Liliopsida</taxon>
        <taxon>Poales</taxon>
        <taxon>Cyperaceae</taxon>
        <taxon>Cyperoideae</taxon>
        <taxon>Cariceae</taxon>
        <taxon>Carex</taxon>
        <taxon>Carex subgen. Euthyceras</taxon>
    </lineage>
</organism>
<dbReference type="PANTHER" id="PTHR31907">
    <property type="entry name" value="MLP-LIKE PROTEIN 423"/>
    <property type="match status" value="1"/>
</dbReference>
<feature type="domain" description="Bet v I/Major latex protein" evidence="1">
    <location>
        <begin position="2"/>
        <end position="44"/>
    </location>
</feature>
<evidence type="ECO:0000313" key="3">
    <source>
        <dbReference type="Proteomes" id="UP000623129"/>
    </source>
</evidence>
<protein>
    <submittedName>
        <fullName evidence="2">Pollen allergen-like protein</fullName>
    </submittedName>
</protein>
<dbReference type="OrthoDB" id="1858121at2759"/>
<evidence type="ECO:0000313" key="2">
    <source>
        <dbReference type="EMBL" id="KAF3341255.1"/>
    </source>
</evidence>
<reference evidence="2" key="1">
    <citation type="submission" date="2020-01" db="EMBL/GenBank/DDBJ databases">
        <title>Genome sequence of Kobresia littledalei, the first chromosome-level genome in the family Cyperaceae.</title>
        <authorList>
            <person name="Qu G."/>
        </authorList>
    </citation>
    <scope>NUCLEOTIDE SEQUENCE</scope>
    <source>
        <strain evidence="2">C.B.Clarke</strain>
        <tissue evidence="2">Leaf</tissue>
    </source>
</reference>
<comment type="caution">
    <text evidence="2">The sequence shown here is derived from an EMBL/GenBank/DDBJ whole genome shotgun (WGS) entry which is preliminary data.</text>
</comment>
<proteinExistence type="predicted"/>
<dbReference type="Gene3D" id="3.30.530.20">
    <property type="match status" value="1"/>
</dbReference>
<dbReference type="SUPFAM" id="SSF55961">
    <property type="entry name" value="Bet v1-like"/>
    <property type="match status" value="1"/>
</dbReference>
<dbReference type="InterPro" id="IPR051761">
    <property type="entry name" value="MLP-like_ligand-binding"/>
</dbReference>
<dbReference type="GO" id="GO:0006952">
    <property type="term" value="P:defense response"/>
    <property type="evidence" value="ECO:0007669"/>
    <property type="project" value="InterPro"/>
</dbReference>
<sequence>MEEENELVSYSVIDGEILNLYKNFKATLSITPKGEGSLIKWTLQGHIGKDTEYGKTFSF</sequence>
<dbReference type="EMBL" id="SWLB01000002">
    <property type="protein sequence ID" value="KAF3341255.1"/>
    <property type="molecule type" value="Genomic_DNA"/>
</dbReference>
<dbReference type="Proteomes" id="UP000623129">
    <property type="component" value="Unassembled WGS sequence"/>
</dbReference>
<dbReference type="InterPro" id="IPR023393">
    <property type="entry name" value="START-like_dom_sf"/>
</dbReference>
<accession>A0A833R2G9</accession>
<dbReference type="InterPro" id="IPR000916">
    <property type="entry name" value="Bet_v_I/MLP"/>
</dbReference>
<keyword evidence="3" id="KW-1185">Reference proteome</keyword>
<evidence type="ECO:0000259" key="1">
    <source>
        <dbReference type="Pfam" id="PF00407"/>
    </source>
</evidence>
<name>A0A833R2G9_9POAL</name>